<dbReference type="Proteomes" id="UP000694540">
    <property type="component" value="Unplaced"/>
</dbReference>
<dbReference type="GO" id="GO:0005794">
    <property type="term" value="C:Golgi apparatus"/>
    <property type="evidence" value="ECO:0007669"/>
    <property type="project" value="TreeGrafter"/>
</dbReference>
<organism evidence="10 11">
    <name type="scientific">Catagonus wagneri</name>
    <name type="common">Chacoan peccary</name>
    <dbReference type="NCBI Taxonomy" id="51154"/>
    <lineage>
        <taxon>Eukaryota</taxon>
        <taxon>Metazoa</taxon>
        <taxon>Chordata</taxon>
        <taxon>Craniata</taxon>
        <taxon>Vertebrata</taxon>
        <taxon>Euteleostomi</taxon>
        <taxon>Mammalia</taxon>
        <taxon>Eutheria</taxon>
        <taxon>Laurasiatheria</taxon>
        <taxon>Artiodactyla</taxon>
        <taxon>Suina</taxon>
        <taxon>Tayassuidae</taxon>
        <taxon>Catagonus</taxon>
    </lineage>
</organism>
<evidence type="ECO:0000256" key="6">
    <source>
        <dbReference type="ARBA" id="ARBA00023315"/>
    </source>
</evidence>
<keyword evidence="6 7" id="KW-0012">Acyltransferase</keyword>
<dbReference type="GeneTree" id="ENSGT00940000161608"/>
<feature type="compositionally biased region" description="Basic residues" evidence="8">
    <location>
        <begin position="305"/>
        <end position="319"/>
    </location>
</feature>
<dbReference type="GO" id="GO:0005783">
    <property type="term" value="C:endoplasmic reticulum"/>
    <property type="evidence" value="ECO:0007669"/>
    <property type="project" value="TreeGrafter"/>
</dbReference>
<dbReference type="InterPro" id="IPR001594">
    <property type="entry name" value="Palmitoyltrfase_DHHC"/>
</dbReference>
<comment type="subcellular location">
    <subcellularLocation>
        <location evidence="1">Membrane</location>
        <topology evidence="1">Multi-pass membrane protein</topology>
    </subcellularLocation>
</comment>
<dbReference type="PROSITE" id="PS50216">
    <property type="entry name" value="DHHC"/>
    <property type="match status" value="1"/>
</dbReference>
<evidence type="ECO:0000313" key="11">
    <source>
        <dbReference type="Proteomes" id="UP000694540"/>
    </source>
</evidence>
<dbReference type="InterPro" id="IPR039859">
    <property type="entry name" value="PFA4/ZDH16/20/ERF2-like"/>
</dbReference>
<dbReference type="PANTHER" id="PTHR22883:SF22">
    <property type="entry name" value="PALMITOYLTRANSFERASE ZDHHC11-RELATED"/>
    <property type="match status" value="1"/>
</dbReference>
<dbReference type="GO" id="GO:0016020">
    <property type="term" value="C:membrane"/>
    <property type="evidence" value="ECO:0007669"/>
    <property type="project" value="UniProtKB-SubCell"/>
</dbReference>
<dbReference type="Ensembl" id="ENSCWAT00000015772.1">
    <property type="protein sequence ID" value="ENSCWAP00000014536.1"/>
    <property type="gene ID" value="ENSCWAG00000011210.1"/>
</dbReference>
<protein>
    <recommendedName>
        <fullName evidence="7">Palmitoyltransferase</fullName>
        <ecNumber evidence="7">2.3.1.225</ecNumber>
    </recommendedName>
</protein>
<evidence type="ECO:0000256" key="2">
    <source>
        <dbReference type="ARBA" id="ARBA00022679"/>
    </source>
</evidence>
<evidence type="ECO:0000256" key="7">
    <source>
        <dbReference type="RuleBase" id="RU079119"/>
    </source>
</evidence>
<comment type="domain">
    <text evidence="7">The DHHC domain is required for palmitoyltransferase activity.</text>
</comment>
<evidence type="ECO:0000256" key="4">
    <source>
        <dbReference type="ARBA" id="ARBA00022989"/>
    </source>
</evidence>
<dbReference type="Pfam" id="PF01529">
    <property type="entry name" value="DHHC"/>
    <property type="match status" value="1"/>
</dbReference>
<evidence type="ECO:0000313" key="10">
    <source>
        <dbReference type="Ensembl" id="ENSCWAP00000014536.1"/>
    </source>
</evidence>
<evidence type="ECO:0000256" key="8">
    <source>
        <dbReference type="SAM" id="MobiDB-lite"/>
    </source>
</evidence>
<feature type="region of interest" description="Disordered" evidence="8">
    <location>
        <begin position="292"/>
        <end position="341"/>
    </location>
</feature>
<accession>A0A8C3YIF6</accession>
<reference evidence="10" key="2">
    <citation type="submission" date="2025-09" db="UniProtKB">
        <authorList>
            <consortium name="Ensembl"/>
        </authorList>
    </citation>
    <scope>IDENTIFICATION</scope>
</reference>
<feature type="transmembrane region" description="Helical" evidence="7">
    <location>
        <begin position="97"/>
        <end position="120"/>
    </location>
</feature>
<dbReference type="PANTHER" id="PTHR22883">
    <property type="entry name" value="ZINC FINGER DHHC DOMAIN CONTAINING PROTEIN"/>
    <property type="match status" value="1"/>
</dbReference>
<comment type="catalytic activity">
    <reaction evidence="7">
        <text>L-cysteinyl-[protein] + hexadecanoyl-CoA = S-hexadecanoyl-L-cysteinyl-[protein] + CoA</text>
        <dbReference type="Rhea" id="RHEA:36683"/>
        <dbReference type="Rhea" id="RHEA-COMP:10131"/>
        <dbReference type="Rhea" id="RHEA-COMP:11032"/>
        <dbReference type="ChEBI" id="CHEBI:29950"/>
        <dbReference type="ChEBI" id="CHEBI:57287"/>
        <dbReference type="ChEBI" id="CHEBI:57379"/>
        <dbReference type="ChEBI" id="CHEBI:74151"/>
        <dbReference type="EC" id="2.3.1.225"/>
    </reaction>
</comment>
<evidence type="ECO:0000256" key="5">
    <source>
        <dbReference type="ARBA" id="ARBA00023136"/>
    </source>
</evidence>
<evidence type="ECO:0000256" key="3">
    <source>
        <dbReference type="ARBA" id="ARBA00022692"/>
    </source>
</evidence>
<feature type="domain" description="Palmitoyltransferase DHHC" evidence="9">
    <location>
        <begin position="148"/>
        <end position="288"/>
    </location>
</feature>
<keyword evidence="2 7" id="KW-0808">Transferase</keyword>
<comment type="similarity">
    <text evidence="7">Belongs to the DHHC palmitoyltransferase family.</text>
</comment>
<keyword evidence="3 7" id="KW-0812">Transmembrane</keyword>
<keyword evidence="11" id="KW-1185">Reference proteome</keyword>
<sequence>PHPPALLPGCPCPRPACPHVLQMALCARGLRRVLPEAGTLRARAVVPPRLSRVNGWSRPLHSFQLITWAVFLILAVTSFGVFIPLMPHIWRQAAYGVSFHGVVGGIFLFHFIVHVITISINPAEASVHQKNYSEPVPVFDRSKHAHVIQDQYCHLCEATVDAKAKHCSACNKCVSGFDHHCKWLNNCVGTKNYWYFFSSMASSLAGLICILVILLYLFVQFLVEPSQLRTDPHFAGVSSESTWLLFLPALPVRAEAPAILSVGAAVLLLVLIGLVLLGQLFFFHLFLSTSTRQGPHSTRATPPRGRGRATSRRERRKRCGWWERGSRRPPGGDVASAAGGH</sequence>
<evidence type="ECO:0000256" key="1">
    <source>
        <dbReference type="ARBA" id="ARBA00004141"/>
    </source>
</evidence>
<evidence type="ECO:0000259" key="9">
    <source>
        <dbReference type="Pfam" id="PF01529"/>
    </source>
</evidence>
<feature type="transmembrane region" description="Helical" evidence="7">
    <location>
        <begin position="258"/>
        <end position="287"/>
    </location>
</feature>
<keyword evidence="4 7" id="KW-1133">Transmembrane helix</keyword>
<reference evidence="10" key="1">
    <citation type="submission" date="2025-08" db="UniProtKB">
        <authorList>
            <consortium name="Ensembl"/>
        </authorList>
    </citation>
    <scope>IDENTIFICATION</scope>
</reference>
<dbReference type="GO" id="GO:0006612">
    <property type="term" value="P:protein targeting to membrane"/>
    <property type="evidence" value="ECO:0007669"/>
    <property type="project" value="TreeGrafter"/>
</dbReference>
<dbReference type="AlphaFoldDB" id="A0A8C3YIF6"/>
<dbReference type="EC" id="2.3.1.225" evidence="7"/>
<feature type="transmembrane region" description="Helical" evidence="7">
    <location>
        <begin position="193"/>
        <end position="222"/>
    </location>
</feature>
<dbReference type="GO" id="GO:0019706">
    <property type="term" value="F:protein-cysteine S-palmitoyltransferase activity"/>
    <property type="evidence" value="ECO:0007669"/>
    <property type="project" value="UniProtKB-EC"/>
</dbReference>
<proteinExistence type="inferred from homology"/>
<name>A0A8C3YIF6_9CETA</name>
<feature type="transmembrane region" description="Helical" evidence="7">
    <location>
        <begin position="65"/>
        <end position="85"/>
    </location>
</feature>
<keyword evidence="5 7" id="KW-0472">Membrane</keyword>